<name>F2NQH0_MARHT</name>
<accession>F2NQH0</accession>
<evidence type="ECO:0000256" key="3">
    <source>
        <dbReference type="ARBA" id="ARBA00004729"/>
    </source>
</evidence>
<reference evidence="12 13" key="1">
    <citation type="journal article" date="2012" name="Stand. Genomic Sci.">
        <title>Complete genome sequence of the aerobic, heterotroph Marinithermus hydrothermalis type strain (T1(T)) from a deep-sea hydrothermal vent chimney.</title>
        <authorList>
            <person name="Copeland A."/>
            <person name="Gu W."/>
            <person name="Yasawong M."/>
            <person name="Lapidus A."/>
            <person name="Lucas S."/>
            <person name="Deshpande S."/>
            <person name="Pagani I."/>
            <person name="Tapia R."/>
            <person name="Cheng J.F."/>
            <person name="Goodwin L.A."/>
            <person name="Pitluck S."/>
            <person name="Liolios K."/>
            <person name="Ivanova N."/>
            <person name="Mavromatis K."/>
            <person name="Mikhailova N."/>
            <person name="Pati A."/>
            <person name="Chen A."/>
            <person name="Palaniappan K."/>
            <person name="Land M."/>
            <person name="Pan C."/>
            <person name="Brambilla E.M."/>
            <person name="Rohde M."/>
            <person name="Tindall B.J."/>
            <person name="Sikorski J."/>
            <person name="Goker M."/>
            <person name="Detter J.C."/>
            <person name="Bristow J."/>
            <person name="Eisen J.A."/>
            <person name="Markowitz V."/>
            <person name="Hugenholtz P."/>
            <person name="Kyrpides N.C."/>
            <person name="Klenk H.P."/>
            <person name="Woyke T."/>
        </authorList>
    </citation>
    <scope>NUCLEOTIDE SEQUENCE [LARGE SCALE GENOMIC DNA]</scope>
    <source>
        <strain evidence="13">DSM 14884 / JCM 11576 / T1</strain>
    </source>
</reference>
<dbReference type="NCBIfam" id="NF002458">
    <property type="entry name" value="PRK01641.1"/>
    <property type="match status" value="1"/>
</dbReference>
<comment type="catalytic activity">
    <reaction evidence="1">
        <text>(2R,3S)-3-isopropylmalate = (2S)-2-isopropylmalate</text>
        <dbReference type="Rhea" id="RHEA:32287"/>
        <dbReference type="ChEBI" id="CHEBI:1178"/>
        <dbReference type="ChEBI" id="CHEBI:35121"/>
        <dbReference type="EC" id="4.2.1.33"/>
    </reaction>
</comment>
<dbReference type="Proteomes" id="UP000007030">
    <property type="component" value="Chromosome"/>
</dbReference>
<dbReference type="STRING" id="869210.Marky_0953"/>
<dbReference type="eggNOG" id="COG0066">
    <property type="taxonomic scope" value="Bacteria"/>
</dbReference>
<dbReference type="SUPFAM" id="SSF52016">
    <property type="entry name" value="LeuD/IlvD-like"/>
    <property type="match status" value="1"/>
</dbReference>
<keyword evidence="13" id="KW-1185">Reference proteome</keyword>
<dbReference type="HOGENOM" id="CLU_081378_0_0_0"/>
<evidence type="ECO:0000256" key="1">
    <source>
        <dbReference type="ARBA" id="ARBA00000491"/>
    </source>
</evidence>
<dbReference type="RefSeq" id="WP_013703745.1">
    <property type="nucleotide sequence ID" value="NC_015387.1"/>
</dbReference>
<evidence type="ECO:0000256" key="8">
    <source>
        <dbReference type="ARBA" id="ARBA00022605"/>
    </source>
</evidence>
<evidence type="ECO:0000256" key="5">
    <source>
        <dbReference type="ARBA" id="ARBA00011271"/>
    </source>
</evidence>
<evidence type="ECO:0000256" key="4">
    <source>
        <dbReference type="ARBA" id="ARBA00009845"/>
    </source>
</evidence>
<comment type="subunit">
    <text evidence="5">Heterodimer of LeuC and LeuD.</text>
</comment>
<sequence>MERIRQITGRAVPVPGDAIDTDRILPARFMKVVTFDGLGRHLFHDERFAPDGTPKPHPLNDPRYQGARILLVGSSFGSGSSREHAPQAIRRAGFQALIGESFAEIFFGNATAIGLVCVRLAPDALQTLVQTVQADPTTLVTIDLEARTVRYAGREAPLEIREAARRAFLEGRWDPLDELLEAEPSIEALDRRMPCPGRAGSY</sequence>
<comment type="function">
    <text evidence="2">Catalyzes the isomerization between 2-isopropylmalate and 3-isopropylmalate, via the formation of 2-isopropylmaleate.</text>
</comment>
<dbReference type="GO" id="GO:0009316">
    <property type="term" value="C:3-isopropylmalate dehydratase complex"/>
    <property type="evidence" value="ECO:0007669"/>
    <property type="project" value="InterPro"/>
</dbReference>
<evidence type="ECO:0000256" key="2">
    <source>
        <dbReference type="ARBA" id="ARBA00002695"/>
    </source>
</evidence>
<dbReference type="KEGG" id="mhd:Marky_0953"/>
<dbReference type="OrthoDB" id="9777465at2"/>
<evidence type="ECO:0000256" key="7">
    <source>
        <dbReference type="ARBA" id="ARBA00022430"/>
    </source>
</evidence>
<dbReference type="NCBIfam" id="TIGR00171">
    <property type="entry name" value="leuD"/>
    <property type="match status" value="1"/>
</dbReference>
<keyword evidence="8" id="KW-0028">Amino-acid biosynthesis</keyword>
<dbReference type="GO" id="GO:0009098">
    <property type="term" value="P:L-leucine biosynthetic process"/>
    <property type="evidence" value="ECO:0007669"/>
    <property type="project" value="UniProtKB-UniPathway"/>
</dbReference>
<dbReference type="InterPro" id="IPR050075">
    <property type="entry name" value="LeuD"/>
</dbReference>
<dbReference type="EMBL" id="CP002630">
    <property type="protein sequence ID" value="AEB11697.1"/>
    <property type="molecule type" value="Genomic_DNA"/>
</dbReference>
<dbReference type="PANTHER" id="PTHR43345">
    <property type="entry name" value="3-ISOPROPYLMALATE DEHYDRATASE SMALL SUBUNIT 2-RELATED-RELATED"/>
    <property type="match status" value="1"/>
</dbReference>
<keyword evidence="10" id="KW-0100">Branched-chain amino acid biosynthesis</keyword>
<gene>
    <name evidence="12" type="ordered locus">Marky_0953</name>
</gene>
<evidence type="ECO:0000256" key="6">
    <source>
        <dbReference type="ARBA" id="ARBA00011998"/>
    </source>
</evidence>
<dbReference type="UniPathway" id="UPA00048">
    <property type="reaction ID" value="UER00071"/>
</dbReference>
<keyword evidence="9" id="KW-0456">Lyase</keyword>
<evidence type="ECO:0000256" key="10">
    <source>
        <dbReference type="ARBA" id="ARBA00023304"/>
    </source>
</evidence>
<dbReference type="PANTHER" id="PTHR43345:SF5">
    <property type="entry name" value="3-ISOPROPYLMALATE DEHYDRATASE SMALL SUBUNIT"/>
    <property type="match status" value="1"/>
</dbReference>
<dbReference type="InterPro" id="IPR015928">
    <property type="entry name" value="Aconitase/3IPM_dehydase_swvl"/>
</dbReference>
<feature type="domain" description="Aconitase A/isopropylmalate dehydratase small subunit swivel" evidence="11">
    <location>
        <begin position="1"/>
        <end position="121"/>
    </location>
</feature>
<dbReference type="GO" id="GO:0003861">
    <property type="term" value="F:3-isopropylmalate dehydratase activity"/>
    <property type="evidence" value="ECO:0007669"/>
    <property type="project" value="UniProtKB-EC"/>
</dbReference>
<evidence type="ECO:0000313" key="12">
    <source>
        <dbReference type="EMBL" id="AEB11697.1"/>
    </source>
</evidence>
<dbReference type="Gene3D" id="3.20.19.10">
    <property type="entry name" value="Aconitase, domain 4"/>
    <property type="match status" value="1"/>
</dbReference>
<evidence type="ECO:0000259" key="11">
    <source>
        <dbReference type="Pfam" id="PF00694"/>
    </source>
</evidence>
<protein>
    <recommendedName>
        <fullName evidence="6">3-isopropylmalate dehydratase</fullName>
        <ecNumber evidence="6">4.2.1.33</ecNumber>
    </recommendedName>
</protein>
<dbReference type="AlphaFoldDB" id="F2NQH0"/>
<proteinExistence type="inferred from homology"/>
<comment type="similarity">
    <text evidence="4">Belongs to the LeuD family. LeuD type 1 subfamily.</text>
</comment>
<organism evidence="12 13">
    <name type="scientific">Marinithermus hydrothermalis (strain DSM 14884 / JCM 11576 / T1)</name>
    <dbReference type="NCBI Taxonomy" id="869210"/>
    <lineage>
        <taxon>Bacteria</taxon>
        <taxon>Thermotogati</taxon>
        <taxon>Deinococcota</taxon>
        <taxon>Deinococci</taxon>
        <taxon>Thermales</taxon>
        <taxon>Thermaceae</taxon>
        <taxon>Marinithermus</taxon>
    </lineage>
</organism>
<comment type="pathway">
    <text evidence="3">Amino-acid biosynthesis; L-leucine biosynthesis; L-leucine from 3-methyl-2-oxobutanoate: step 2/4.</text>
</comment>
<dbReference type="InterPro" id="IPR000573">
    <property type="entry name" value="AconitaseA/IPMdHydase_ssu_swvl"/>
</dbReference>
<dbReference type="Pfam" id="PF00694">
    <property type="entry name" value="Aconitase_C"/>
    <property type="match status" value="1"/>
</dbReference>
<dbReference type="EC" id="4.2.1.33" evidence="6"/>
<evidence type="ECO:0000313" key="13">
    <source>
        <dbReference type="Proteomes" id="UP000007030"/>
    </source>
</evidence>
<dbReference type="InterPro" id="IPR004431">
    <property type="entry name" value="3-IsopropMal_deHydase_ssu"/>
</dbReference>
<keyword evidence="7" id="KW-0432">Leucine biosynthesis</keyword>
<evidence type="ECO:0000256" key="9">
    <source>
        <dbReference type="ARBA" id="ARBA00023239"/>
    </source>
</evidence>